<protein>
    <submittedName>
        <fullName evidence="3">Putative acetoin reductase</fullName>
    </submittedName>
</protein>
<organism evidence="3 4">
    <name type="scientific">Pseudoramibacter alactolyticus ATCC 23263</name>
    <dbReference type="NCBI Taxonomy" id="887929"/>
    <lineage>
        <taxon>Bacteria</taxon>
        <taxon>Bacillati</taxon>
        <taxon>Bacillota</taxon>
        <taxon>Clostridia</taxon>
        <taxon>Eubacteriales</taxon>
        <taxon>Eubacteriaceae</taxon>
        <taxon>Pseudoramibacter</taxon>
    </lineage>
</organism>
<comment type="similarity">
    <text evidence="1">Belongs to the short-chain dehydrogenases/reductases (SDR) family.</text>
</comment>
<dbReference type="SUPFAM" id="SSF51735">
    <property type="entry name" value="NAD(P)-binding Rossmann-fold domains"/>
    <property type="match status" value="1"/>
</dbReference>
<dbReference type="PANTHER" id="PTHR42760">
    <property type="entry name" value="SHORT-CHAIN DEHYDROGENASES/REDUCTASES FAMILY MEMBER"/>
    <property type="match status" value="1"/>
</dbReference>
<dbReference type="InterPro" id="IPR002347">
    <property type="entry name" value="SDR_fam"/>
</dbReference>
<evidence type="ECO:0000256" key="1">
    <source>
        <dbReference type="ARBA" id="ARBA00006484"/>
    </source>
</evidence>
<keyword evidence="2" id="KW-0560">Oxidoreductase</keyword>
<dbReference type="InterPro" id="IPR020904">
    <property type="entry name" value="Sc_DH/Rdtase_CS"/>
</dbReference>
<dbReference type="EMBL" id="AEQN01000006">
    <property type="protein sequence ID" value="EFV02615.1"/>
    <property type="molecule type" value="Genomic_DNA"/>
</dbReference>
<accession>E6ME68</accession>
<dbReference type="FunFam" id="3.40.50.720:FF:000084">
    <property type="entry name" value="Short-chain dehydrogenase reductase"/>
    <property type="match status" value="1"/>
</dbReference>
<dbReference type="eggNOG" id="COG1028">
    <property type="taxonomic scope" value="Bacteria"/>
</dbReference>
<evidence type="ECO:0000313" key="3">
    <source>
        <dbReference type="EMBL" id="EFV02615.1"/>
    </source>
</evidence>
<name>E6ME68_9FIRM</name>
<reference evidence="3 4" key="1">
    <citation type="submission" date="2010-12" db="EMBL/GenBank/DDBJ databases">
        <authorList>
            <person name="Muzny D."/>
            <person name="Qin X."/>
            <person name="Deng J."/>
            <person name="Jiang H."/>
            <person name="Liu Y."/>
            <person name="Qu J."/>
            <person name="Song X.-Z."/>
            <person name="Zhang L."/>
            <person name="Thornton R."/>
            <person name="Coyle M."/>
            <person name="Francisco L."/>
            <person name="Jackson L."/>
            <person name="Javaid M."/>
            <person name="Korchina V."/>
            <person name="Kovar C."/>
            <person name="Mata R."/>
            <person name="Mathew T."/>
            <person name="Ngo R."/>
            <person name="Nguyen L."/>
            <person name="Nguyen N."/>
            <person name="Okwuonu G."/>
            <person name="Ongeri F."/>
            <person name="Pham C."/>
            <person name="Simmons D."/>
            <person name="Wilczek-Boney K."/>
            <person name="Hale W."/>
            <person name="Jakkamsetti A."/>
            <person name="Pham P."/>
            <person name="Ruth R."/>
            <person name="San Lucas F."/>
            <person name="Warren J."/>
            <person name="Zhang J."/>
            <person name="Zhao Z."/>
            <person name="Zhou C."/>
            <person name="Zhu D."/>
            <person name="Lee S."/>
            <person name="Bess C."/>
            <person name="Blankenburg K."/>
            <person name="Forbes L."/>
            <person name="Fu Q."/>
            <person name="Gubbala S."/>
            <person name="Hirani K."/>
            <person name="Jayaseelan J.C."/>
            <person name="Lara F."/>
            <person name="Munidasa M."/>
            <person name="Palculict T."/>
            <person name="Patil S."/>
            <person name="Pu L.-L."/>
            <person name="Saada N."/>
            <person name="Tang L."/>
            <person name="Weissenberger G."/>
            <person name="Zhu Y."/>
            <person name="Hemphill L."/>
            <person name="Shang Y."/>
            <person name="Youmans B."/>
            <person name="Ayvaz T."/>
            <person name="Ross M."/>
            <person name="Santibanez J."/>
            <person name="Aqrawi P."/>
            <person name="Gross S."/>
            <person name="Joshi V."/>
            <person name="Fowler G."/>
            <person name="Nazareth L."/>
            <person name="Reid J."/>
            <person name="Worley K."/>
            <person name="Petrosino J."/>
            <person name="Highlander S."/>
            <person name="Gibbs R."/>
        </authorList>
    </citation>
    <scope>NUCLEOTIDE SEQUENCE [LARGE SCALE GENOMIC DNA]</scope>
    <source>
        <strain evidence="3 4">ATCC 23263</strain>
    </source>
</reference>
<dbReference type="Gene3D" id="3.40.50.720">
    <property type="entry name" value="NAD(P)-binding Rossmann-like Domain"/>
    <property type="match status" value="1"/>
</dbReference>
<dbReference type="PROSITE" id="PS00061">
    <property type="entry name" value="ADH_SHORT"/>
    <property type="match status" value="1"/>
</dbReference>
<comment type="caution">
    <text evidence="3">The sequence shown here is derived from an EMBL/GenBank/DDBJ whole genome shotgun (WGS) entry which is preliminary data.</text>
</comment>
<dbReference type="CDD" id="cd05233">
    <property type="entry name" value="SDR_c"/>
    <property type="match status" value="1"/>
</dbReference>
<dbReference type="HOGENOM" id="CLU_010194_1_0_9"/>
<dbReference type="GO" id="GO:0008206">
    <property type="term" value="P:bile acid metabolic process"/>
    <property type="evidence" value="ECO:0007669"/>
    <property type="project" value="UniProtKB-ARBA"/>
</dbReference>
<dbReference type="STRING" id="887929.HMP0721_0301"/>
<evidence type="ECO:0000313" key="4">
    <source>
        <dbReference type="Proteomes" id="UP000004754"/>
    </source>
</evidence>
<dbReference type="InterPro" id="IPR036291">
    <property type="entry name" value="NAD(P)-bd_dom_sf"/>
</dbReference>
<sequence>MVQIDLKDRVALVTGAAAGLGKKTACLLADCGANIVIGDMDALGGKETAKEIEKDLGVQAYAVTCDVTDYDQVKAMFDLAKEKFDRIDMVVNAAGICVYQMLHEADQRAVKKMIDINVNGTDNVDRLALTYMKDQHQGRVVNFASVAGRGGSILVPHYAMTKSAIINLTQSYAQLGAKYGLQYNSICPGIIKTEIWMKYLRQIIPGDASKQDVFFNQFCEDHIPLARPQETEDIANGVLFLVSDLAKNITGQALNVCGGMHMD</sequence>
<keyword evidence="4" id="KW-1185">Reference proteome</keyword>
<dbReference type="PRINTS" id="PR00080">
    <property type="entry name" value="SDRFAMILY"/>
</dbReference>
<dbReference type="AlphaFoldDB" id="E6ME68"/>
<gene>
    <name evidence="3" type="ORF">HMP0721_0301</name>
</gene>
<dbReference type="OrthoDB" id="9803333at2"/>
<proteinExistence type="inferred from homology"/>
<dbReference type="PANTHER" id="PTHR42760:SF133">
    <property type="entry name" value="3-OXOACYL-[ACYL-CARRIER-PROTEIN] REDUCTASE"/>
    <property type="match status" value="1"/>
</dbReference>
<dbReference type="RefSeq" id="WP_006597720.1">
    <property type="nucleotide sequence ID" value="NZ_GL622359.1"/>
</dbReference>
<dbReference type="Pfam" id="PF13561">
    <property type="entry name" value="adh_short_C2"/>
    <property type="match status" value="1"/>
</dbReference>
<dbReference type="Proteomes" id="UP000004754">
    <property type="component" value="Unassembled WGS sequence"/>
</dbReference>
<dbReference type="GO" id="GO:0016616">
    <property type="term" value="F:oxidoreductase activity, acting on the CH-OH group of donors, NAD or NADP as acceptor"/>
    <property type="evidence" value="ECO:0007669"/>
    <property type="project" value="TreeGrafter"/>
</dbReference>
<dbReference type="PRINTS" id="PR00081">
    <property type="entry name" value="GDHRDH"/>
</dbReference>
<evidence type="ECO:0000256" key="2">
    <source>
        <dbReference type="ARBA" id="ARBA00023002"/>
    </source>
</evidence>